<evidence type="ECO:0000313" key="2">
    <source>
        <dbReference type="Proteomes" id="UP000665047"/>
    </source>
</evidence>
<protein>
    <submittedName>
        <fullName evidence="1">Type V toxin-antitoxin system endoribonuclease antitoxin GhoS</fullName>
    </submittedName>
</protein>
<dbReference type="Proteomes" id="UP000665047">
    <property type="component" value="Chromosome"/>
</dbReference>
<dbReference type="RefSeq" id="WP_209026914.1">
    <property type="nucleotide sequence ID" value="NZ_CP072455.1"/>
</dbReference>
<accession>A0ABX7VDD7</accession>
<reference evidence="1 2" key="1">
    <citation type="submission" date="2021-03" db="EMBL/GenBank/DDBJ databases">
        <title>Complete Genome Sequence Data of Xenorhabdus budapestensis strain C72, a Candidate Biological Control Agent, from China.</title>
        <authorList>
            <person name="LI B."/>
            <person name="WANG S."/>
            <person name="QIU D."/>
        </authorList>
    </citation>
    <scope>NUCLEOTIDE SEQUENCE [LARGE SCALE GENOMIC DNA]</scope>
    <source>
        <strain evidence="1 2">C-7-2</strain>
    </source>
</reference>
<dbReference type="EMBL" id="CP072455">
    <property type="protein sequence ID" value="QTL38784.1"/>
    <property type="molecule type" value="Genomic_DNA"/>
</dbReference>
<keyword evidence="2" id="KW-1185">Reference proteome</keyword>
<dbReference type="InterPro" id="IPR022597">
    <property type="entry name" value="GhoS"/>
</dbReference>
<dbReference type="InterPro" id="IPR038241">
    <property type="entry name" value="GhoS_sf"/>
</dbReference>
<organism evidence="1 2">
    <name type="scientific">Xenorhabdus budapestensis</name>
    <dbReference type="NCBI Taxonomy" id="290110"/>
    <lineage>
        <taxon>Bacteria</taxon>
        <taxon>Pseudomonadati</taxon>
        <taxon>Pseudomonadota</taxon>
        <taxon>Gammaproteobacteria</taxon>
        <taxon>Enterobacterales</taxon>
        <taxon>Morganellaceae</taxon>
        <taxon>Xenorhabdus</taxon>
    </lineage>
</organism>
<name>A0ABX7VDD7_XENBU</name>
<proteinExistence type="predicted"/>
<evidence type="ECO:0000313" key="1">
    <source>
        <dbReference type="EMBL" id="QTL38784.1"/>
    </source>
</evidence>
<dbReference type="Pfam" id="PF11080">
    <property type="entry name" value="GhoS"/>
    <property type="match status" value="1"/>
</dbReference>
<gene>
    <name evidence="1" type="primary">ghoS</name>
    <name evidence="1" type="ORF">HGO23_12960</name>
</gene>
<dbReference type="Gene3D" id="3.30.70.2360">
    <property type="match status" value="1"/>
</dbReference>
<sequence>MPNFTVRVELHNANSKDYDKLHEKMGNAGFERTITTKTGKIYYLPDAEYSINSDKSTEEIRDLALDTAKKVKTNPAILVTKSNGTRKWYGLDED</sequence>